<proteinExistence type="predicted"/>
<dbReference type="OrthoDB" id="2150604at2759"/>
<sequence>MILTSSEINMLSQVCRSHKATVTLALYVLAATTISRLIPPSSAKYTKLVAAVAISLRGPATASADDYVTAHKSYPSIDTVFDWSKATSYATELQPQRLQELGRRRGSTFEISNAGRIASSEGRWRIEDMVFAQCKVILGSALTMSVVGDHTGAMTIALTWSETAVAEAG</sequence>
<evidence type="ECO:0000313" key="2">
    <source>
        <dbReference type="Proteomes" id="UP000636479"/>
    </source>
</evidence>
<dbReference type="PANTHER" id="PTHR28037">
    <property type="entry name" value="ALCOHOL O-ACETYLTRANSFERASE 1-RELATED"/>
    <property type="match status" value="1"/>
</dbReference>
<evidence type="ECO:0000313" key="1">
    <source>
        <dbReference type="EMBL" id="KAF7309953.1"/>
    </source>
</evidence>
<dbReference type="EMBL" id="JACAZF010000003">
    <property type="protein sequence ID" value="KAF7309953.1"/>
    <property type="molecule type" value="Genomic_DNA"/>
</dbReference>
<dbReference type="InterPro" id="IPR052058">
    <property type="entry name" value="Alcohol_O-acetyltransferase"/>
</dbReference>
<dbReference type="GO" id="GO:0008080">
    <property type="term" value="F:N-acetyltransferase activity"/>
    <property type="evidence" value="ECO:0007669"/>
    <property type="project" value="TreeGrafter"/>
</dbReference>
<reference evidence="1" key="1">
    <citation type="submission" date="2020-05" db="EMBL/GenBank/DDBJ databases">
        <title>Mycena genomes resolve the evolution of fungal bioluminescence.</title>
        <authorList>
            <person name="Tsai I.J."/>
        </authorList>
    </citation>
    <scope>NUCLEOTIDE SEQUENCE</scope>
    <source>
        <strain evidence="1">171206Taipei</strain>
    </source>
</reference>
<dbReference type="GeneID" id="59343034"/>
<name>A0A8H6T2U7_9AGAR</name>
<dbReference type="InterPro" id="IPR010828">
    <property type="entry name" value="Atf2/Sli1-like"/>
</dbReference>
<dbReference type="Proteomes" id="UP000636479">
    <property type="component" value="Unassembled WGS sequence"/>
</dbReference>
<dbReference type="AlphaFoldDB" id="A0A8H6T2U7"/>
<gene>
    <name evidence="1" type="ORF">MIND_00367900</name>
</gene>
<keyword evidence="2" id="KW-1185">Reference proteome</keyword>
<comment type="caution">
    <text evidence="1">The sequence shown here is derived from an EMBL/GenBank/DDBJ whole genome shotgun (WGS) entry which is preliminary data.</text>
</comment>
<dbReference type="RefSeq" id="XP_037223403.1">
    <property type="nucleotide sequence ID" value="XM_037360518.1"/>
</dbReference>
<accession>A0A8H6T2U7</accession>
<protein>
    <submittedName>
        <fullName evidence="1">Uncharacterized protein</fullName>
    </submittedName>
</protein>
<dbReference type="Pfam" id="PF07247">
    <property type="entry name" value="AATase"/>
    <property type="match status" value="1"/>
</dbReference>
<dbReference type="PANTHER" id="PTHR28037:SF1">
    <property type="entry name" value="ALCOHOL O-ACETYLTRANSFERASE 1-RELATED"/>
    <property type="match status" value="1"/>
</dbReference>
<organism evidence="1 2">
    <name type="scientific">Mycena indigotica</name>
    <dbReference type="NCBI Taxonomy" id="2126181"/>
    <lineage>
        <taxon>Eukaryota</taxon>
        <taxon>Fungi</taxon>
        <taxon>Dikarya</taxon>
        <taxon>Basidiomycota</taxon>
        <taxon>Agaricomycotina</taxon>
        <taxon>Agaricomycetes</taxon>
        <taxon>Agaricomycetidae</taxon>
        <taxon>Agaricales</taxon>
        <taxon>Marasmiineae</taxon>
        <taxon>Mycenaceae</taxon>
        <taxon>Mycena</taxon>
    </lineage>
</organism>